<sequence length="541" mass="62352">MNEYLKLVEDAQQKRIELTKYQIAAIKDMYNDVWRSLRLRTQDSTFGSLNDRWLKDYRSQFRAAVRELNTILESQLTGAMEQSATYAAEIQSKMFDMLDVDPTFSNMFTKVPKETIAELVGGGFYKDGKGLSKRIWHNKNKANADFDYIIQKGIAEKRSIADIAADLSKYVNPNAKRDMDFKKIYPKIGNRNIEYNSFRLAVTSISHAYQLSMQRSCGKNPFVEGIQWNISNSHRGTCSECRGRDGLIFKPHELPLDHPNGICYFTPVVEKSMEDIGTELRKWVNGVQNDKLDKWYTDHGGKEPPKVLENKTINFDTMAQAFKDKRLGKVWLNVEKMINESPEFMQKWYNKYQDKLKFDKTSDAKHAYYHPYTGGITMHVRNDAADITGRGAHSTFFHEFGHLLDDVGSRQIHSKKVKLSHDERFVNAIQQDYQDRLNVPLFKGKPQPFVNGKLTDLLRAEGDLASGVQDMYSGLTLNKVRPCWGHSTDYWLRGDTELEIASEAFAHMSSGYTNPQRLKIMKEWFPKACDAFETIINEIID</sequence>
<dbReference type="Proteomes" id="UP000486903">
    <property type="component" value="Unassembled WGS sequence"/>
</dbReference>
<protein>
    <recommendedName>
        <fullName evidence="3">Phage head morphogenesis domain-containing protein</fullName>
    </recommendedName>
</protein>
<dbReference type="InterPro" id="IPR024079">
    <property type="entry name" value="MetalloPept_cat_dom_sf"/>
</dbReference>
<comment type="caution">
    <text evidence="1">The sequence shown here is derived from an EMBL/GenBank/DDBJ whole genome shotgun (WGS) entry which is preliminary data.</text>
</comment>
<gene>
    <name evidence="1" type="ORF">FDG31_08320</name>
</gene>
<organism evidence="1 2">
    <name type="scientific">Clostridium botulinum</name>
    <dbReference type="NCBI Taxonomy" id="1491"/>
    <lineage>
        <taxon>Bacteria</taxon>
        <taxon>Bacillati</taxon>
        <taxon>Bacillota</taxon>
        <taxon>Clostridia</taxon>
        <taxon>Eubacteriales</taxon>
        <taxon>Clostridiaceae</taxon>
        <taxon>Clostridium</taxon>
    </lineage>
</organism>
<evidence type="ECO:0008006" key="3">
    <source>
        <dbReference type="Google" id="ProtNLM"/>
    </source>
</evidence>
<dbReference type="RefSeq" id="WP_003374632.1">
    <property type="nucleotide sequence ID" value="NZ_JACBBA010000001.1"/>
</dbReference>
<proteinExistence type="predicted"/>
<evidence type="ECO:0000313" key="1">
    <source>
        <dbReference type="EMBL" id="NFV26184.1"/>
    </source>
</evidence>
<name>A0A6B4JHZ4_CLOBO</name>
<evidence type="ECO:0000313" key="2">
    <source>
        <dbReference type="Proteomes" id="UP000486903"/>
    </source>
</evidence>
<accession>A0A6B4JHZ4</accession>
<reference evidence="1 2" key="1">
    <citation type="submission" date="2019-04" db="EMBL/GenBank/DDBJ databases">
        <title>Genome sequencing of Clostridium botulinum Groups I-IV and Clostridium butyricum.</title>
        <authorList>
            <person name="Brunt J."/>
            <person name="Van Vliet A.H.M."/>
            <person name="Stringer S.C."/>
            <person name="Carter A.T."/>
            <person name="Peck M.W."/>
        </authorList>
    </citation>
    <scope>NUCLEOTIDE SEQUENCE [LARGE SCALE GENOMIC DNA]</scope>
    <source>
        <strain evidence="1 2">BL81</strain>
    </source>
</reference>
<dbReference type="AlphaFoldDB" id="A0A6B4JHZ4"/>
<dbReference type="EMBL" id="SXFB01000004">
    <property type="protein sequence ID" value="NFV26184.1"/>
    <property type="molecule type" value="Genomic_DNA"/>
</dbReference>
<dbReference type="Gene3D" id="3.40.390.10">
    <property type="entry name" value="Collagenase (Catalytic Domain)"/>
    <property type="match status" value="1"/>
</dbReference>
<dbReference type="GO" id="GO:0008237">
    <property type="term" value="F:metallopeptidase activity"/>
    <property type="evidence" value="ECO:0007669"/>
    <property type="project" value="InterPro"/>
</dbReference>